<reference evidence="1 2" key="1">
    <citation type="submission" date="2018-07" db="EMBL/GenBank/DDBJ databases">
        <title>Genomic Encyclopedia of Type Strains, Phase IV (KMG-IV): sequencing the most valuable type-strain genomes for metagenomic binning, comparative biology and taxonomic classification.</title>
        <authorList>
            <person name="Goeker M."/>
        </authorList>
    </citation>
    <scope>NUCLEOTIDE SEQUENCE [LARGE SCALE GENOMIC DNA]</scope>
    <source>
        <strain evidence="1 2">DSM 4134</strain>
    </source>
</reference>
<accession>A0A3D9KZD9</accession>
<proteinExistence type="predicted"/>
<dbReference type="AlphaFoldDB" id="A0A3D9KZD9"/>
<dbReference type="EMBL" id="QREG01000024">
    <property type="protein sequence ID" value="RED93643.1"/>
    <property type="molecule type" value="Genomic_DNA"/>
</dbReference>
<name>A0A3D9KZD9_MARFU</name>
<gene>
    <name evidence="1" type="ORF">C7460_12453</name>
</gene>
<evidence type="ECO:0000313" key="1">
    <source>
        <dbReference type="EMBL" id="RED93643.1"/>
    </source>
</evidence>
<evidence type="ECO:0000313" key="2">
    <source>
        <dbReference type="Proteomes" id="UP000256779"/>
    </source>
</evidence>
<protein>
    <submittedName>
        <fullName evidence="1">Uncharacterized protein</fullName>
    </submittedName>
</protein>
<organism evidence="1 2">
    <name type="scientific">Marinoscillum furvescens DSM 4134</name>
    <dbReference type="NCBI Taxonomy" id="1122208"/>
    <lineage>
        <taxon>Bacteria</taxon>
        <taxon>Pseudomonadati</taxon>
        <taxon>Bacteroidota</taxon>
        <taxon>Cytophagia</taxon>
        <taxon>Cytophagales</taxon>
        <taxon>Reichenbachiellaceae</taxon>
        <taxon>Marinoscillum</taxon>
    </lineage>
</organism>
<dbReference type="Proteomes" id="UP000256779">
    <property type="component" value="Unassembled WGS sequence"/>
</dbReference>
<keyword evidence="2" id="KW-1185">Reference proteome</keyword>
<comment type="caution">
    <text evidence="1">The sequence shown here is derived from an EMBL/GenBank/DDBJ whole genome shotgun (WGS) entry which is preliminary data.</text>
</comment>
<sequence>MIGLAVSVLALSVSTPVQCVLEDDQVVQQDVQDEETPSGRETPSLKAMDAIPATAQVSLQHEYCLIDILPELEEPQAEPKPKNQFISKANKVFKILFCRIISPNAP</sequence>